<evidence type="ECO:0000256" key="4">
    <source>
        <dbReference type="ARBA" id="ARBA00022989"/>
    </source>
</evidence>
<feature type="transmembrane region" description="Helical" evidence="7">
    <location>
        <begin position="112"/>
        <end position="133"/>
    </location>
</feature>
<keyword evidence="6 7" id="KW-0472">Membrane</keyword>
<comment type="caution">
    <text evidence="8">The sequence shown here is derived from an EMBL/GenBank/DDBJ whole genome shotgun (WGS) entry which is preliminary data.</text>
</comment>
<feature type="transmembrane region" description="Helical" evidence="7">
    <location>
        <begin position="293"/>
        <end position="316"/>
    </location>
</feature>
<dbReference type="Proteomes" id="UP000664521">
    <property type="component" value="Unassembled WGS sequence"/>
</dbReference>
<keyword evidence="2" id="KW-0813">Transport</keyword>
<dbReference type="OrthoDB" id="9999863at2759"/>
<name>A0A8H3FWI7_9LECA</name>
<dbReference type="InterPro" id="IPR051143">
    <property type="entry name" value="TrkH_K-transport"/>
</dbReference>
<dbReference type="PANTHER" id="PTHR31064">
    <property type="entry name" value="POTASSIUM TRANSPORT PROTEIN DDB_G0292412-RELATED"/>
    <property type="match status" value="1"/>
</dbReference>
<feature type="transmembrane region" description="Helical" evidence="7">
    <location>
        <begin position="270"/>
        <end position="287"/>
    </location>
</feature>
<keyword evidence="4 7" id="KW-1133">Transmembrane helix</keyword>
<evidence type="ECO:0000256" key="2">
    <source>
        <dbReference type="ARBA" id="ARBA00022448"/>
    </source>
</evidence>
<evidence type="ECO:0008006" key="10">
    <source>
        <dbReference type="Google" id="ProtNLM"/>
    </source>
</evidence>
<feature type="transmembrane region" description="Helical" evidence="7">
    <location>
        <begin position="354"/>
        <end position="378"/>
    </location>
</feature>
<keyword evidence="5" id="KW-0406">Ion transport</keyword>
<gene>
    <name evidence="8" type="ORF">HETSPECPRED_007638</name>
</gene>
<evidence type="ECO:0000313" key="9">
    <source>
        <dbReference type="Proteomes" id="UP000664521"/>
    </source>
</evidence>
<feature type="transmembrane region" description="Helical" evidence="7">
    <location>
        <begin position="390"/>
        <end position="410"/>
    </location>
</feature>
<evidence type="ECO:0000313" key="8">
    <source>
        <dbReference type="EMBL" id="CAF9930539.1"/>
    </source>
</evidence>
<dbReference type="GO" id="GO:0140107">
    <property type="term" value="F:high-affinity potassium ion transmembrane transporter activity"/>
    <property type="evidence" value="ECO:0007669"/>
    <property type="project" value="TreeGrafter"/>
</dbReference>
<accession>A0A8H3FWI7</accession>
<dbReference type="InterPro" id="IPR003445">
    <property type="entry name" value="Cat_transpt"/>
</dbReference>
<dbReference type="EMBL" id="CAJPDS010000056">
    <property type="protein sequence ID" value="CAF9930539.1"/>
    <property type="molecule type" value="Genomic_DNA"/>
</dbReference>
<dbReference type="PANTHER" id="PTHR31064:SF30">
    <property type="entry name" value="HIGH-AFFINITY POTASSIUM TRANSPORT PROTEIN-RELATED"/>
    <property type="match status" value="1"/>
</dbReference>
<evidence type="ECO:0000256" key="7">
    <source>
        <dbReference type="SAM" id="Phobius"/>
    </source>
</evidence>
<feature type="transmembrane region" description="Helical" evidence="7">
    <location>
        <begin position="417"/>
        <end position="436"/>
    </location>
</feature>
<sequence>MHELGDHAVISKDDVVRFTRVNKPKAVVSKLWQRFREEVCRLNFYRVLMAYFLITILNSSVIMYGSGIVDDPTEEYGGHLEYVDALFLCTSAMTATGLATVNLNILTVFQQAVLAILILLGNVVFVSIFVVIIRCHFFQREINSLLESSKAVRKTRNKVDEEEVKCSTEPASDPGLSQRHAAGFREDAISRPADKTIQPTQYDDANGRIHSLDEHELEELGGVENHALGVLAVVLTLYLVGWLILGIVLLVPYSYRAHVKSIITTTQPGYVIPGWWAFFGVISSYVFHSTYYLLTVVGALSIIGSTQFPVLLRLFIWATWKFTPANSRLHQTLLFLLHHPRRCFMYLFPSVETWYLFGTQLGIDILIWLLFAVLNFGIPYVMEIPPGTRAAVGLFQALGIHSGGFFAVTVGSMAPALQIAYIVAMYISSLSIVMVVRQTNAYEEQSIGLDSTNLVKGGHLLTHLQNQLAYDLWFLIGAWFLICIVERTALMESHPGFLIFNVLFEVTSGYGTVGVSTGVPYDAYSLSGAFHKFSKVIMLFVMIRGRLRGLPLAIDRSILIPGEELFHRMDEMYNRRTKVPAQDDKVLRRDEKGPGANHTK</sequence>
<keyword evidence="9" id="KW-1185">Reference proteome</keyword>
<dbReference type="GO" id="GO:0030007">
    <property type="term" value="P:intracellular potassium ion homeostasis"/>
    <property type="evidence" value="ECO:0007669"/>
    <property type="project" value="TreeGrafter"/>
</dbReference>
<organism evidence="8 9">
    <name type="scientific">Heterodermia speciosa</name>
    <dbReference type="NCBI Taxonomy" id="116794"/>
    <lineage>
        <taxon>Eukaryota</taxon>
        <taxon>Fungi</taxon>
        <taxon>Dikarya</taxon>
        <taxon>Ascomycota</taxon>
        <taxon>Pezizomycotina</taxon>
        <taxon>Lecanoromycetes</taxon>
        <taxon>OSLEUM clade</taxon>
        <taxon>Lecanoromycetidae</taxon>
        <taxon>Caliciales</taxon>
        <taxon>Physciaceae</taxon>
        <taxon>Heterodermia</taxon>
    </lineage>
</organism>
<dbReference type="GO" id="GO:0005886">
    <property type="term" value="C:plasma membrane"/>
    <property type="evidence" value="ECO:0007669"/>
    <property type="project" value="TreeGrafter"/>
</dbReference>
<evidence type="ECO:0000256" key="5">
    <source>
        <dbReference type="ARBA" id="ARBA00023065"/>
    </source>
</evidence>
<comment type="subcellular location">
    <subcellularLocation>
        <location evidence="1">Membrane</location>
        <topology evidence="1">Multi-pass membrane protein</topology>
    </subcellularLocation>
</comment>
<evidence type="ECO:0000256" key="1">
    <source>
        <dbReference type="ARBA" id="ARBA00004141"/>
    </source>
</evidence>
<feature type="transmembrane region" description="Helical" evidence="7">
    <location>
        <begin position="227"/>
        <end position="250"/>
    </location>
</feature>
<keyword evidence="3 7" id="KW-0812">Transmembrane</keyword>
<reference evidence="8" key="1">
    <citation type="submission" date="2021-03" db="EMBL/GenBank/DDBJ databases">
        <authorList>
            <person name="Tagirdzhanova G."/>
        </authorList>
    </citation>
    <scope>NUCLEOTIDE SEQUENCE</scope>
</reference>
<dbReference type="Pfam" id="PF02386">
    <property type="entry name" value="TrkH"/>
    <property type="match status" value="1"/>
</dbReference>
<proteinExistence type="predicted"/>
<dbReference type="GO" id="GO:1990573">
    <property type="term" value="P:potassium ion import across plasma membrane"/>
    <property type="evidence" value="ECO:0007669"/>
    <property type="project" value="TreeGrafter"/>
</dbReference>
<feature type="transmembrane region" description="Helical" evidence="7">
    <location>
        <begin position="468"/>
        <end position="485"/>
    </location>
</feature>
<evidence type="ECO:0000256" key="3">
    <source>
        <dbReference type="ARBA" id="ARBA00022692"/>
    </source>
</evidence>
<feature type="transmembrane region" description="Helical" evidence="7">
    <location>
        <begin position="44"/>
        <end position="65"/>
    </location>
</feature>
<dbReference type="AlphaFoldDB" id="A0A8H3FWI7"/>
<protein>
    <recommendedName>
        <fullName evidence="10">Potassium transporter</fullName>
    </recommendedName>
</protein>
<evidence type="ECO:0000256" key="6">
    <source>
        <dbReference type="ARBA" id="ARBA00023136"/>
    </source>
</evidence>